<evidence type="ECO:0008006" key="4">
    <source>
        <dbReference type="Google" id="ProtNLM"/>
    </source>
</evidence>
<proteinExistence type="predicted"/>
<gene>
    <name evidence="2" type="ORF">CASFOL_016853</name>
</gene>
<feature type="signal peptide" evidence="1">
    <location>
        <begin position="1"/>
        <end position="27"/>
    </location>
</feature>
<dbReference type="Gene3D" id="1.20.140.40">
    <property type="entry name" value="Invertase/pectin methylesterase inhibitor family protein"/>
    <property type="match status" value="1"/>
</dbReference>
<dbReference type="EMBL" id="JAVIJP010000018">
    <property type="protein sequence ID" value="KAL3638946.1"/>
    <property type="molecule type" value="Genomic_DNA"/>
</dbReference>
<feature type="chain" id="PRO_5044858505" description="Pectinesterase inhibitor domain-containing protein" evidence="1">
    <location>
        <begin position="28"/>
        <end position="195"/>
    </location>
</feature>
<dbReference type="PANTHER" id="PTHR31890:SF9">
    <property type="entry name" value="PLANT INVERTASE_PECTIN METHYLESTERASE INHIBITOR SUPERFAMILY PROTEIN"/>
    <property type="match status" value="1"/>
</dbReference>
<dbReference type="SUPFAM" id="SSF101148">
    <property type="entry name" value="Plant invertase/pectin methylesterase inhibitor"/>
    <property type="match status" value="1"/>
</dbReference>
<sequence>MCPSKNIILVSLTIALSLFFTLVPTNAQKDKAHTNPNPYETVNNFCLHKRLNVAKPFCLRVLKNPKAANVKPNDFNPLLQVAVNSTSSYVCKTLSQLLDLSEDLKTKPSLIPTVDKCIEAYEDVANYITNVFTDASQESTIAGLDGEVIEEYINGCIKASVTTRDPDIAEWNNEAKTYAKLMIDIADNLSNNEHK</sequence>
<evidence type="ECO:0000313" key="3">
    <source>
        <dbReference type="Proteomes" id="UP001632038"/>
    </source>
</evidence>
<comment type="caution">
    <text evidence="2">The sequence shown here is derived from an EMBL/GenBank/DDBJ whole genome shotgun (WGS) entry which is preliminary data.</text>
</comment>
<dbReference type="AlphaFoldDB" id="A0ABD3D9E5"/>
<dbReference type="InterPro" id="IPR035513">
    <property type="entry name" value="Invertase/methylesterase_inhib"/>
</dbReference>
<dbReference type="PANTHER" id="PTHR31890">
    <property type="entry name" value="PLANT INVERTASE/PECTIN METHYLESTERASE INHIBITOR SUPERFAMILY PROTEIN"/>
    <property type="match status" value="1"/>
</dbReference>
<evidence type="ECO:0000313" key="2">
    <source>
        <dbReference type="EMBL" id="KAL3638946.1"/>
    </source>
</evidence>
<reference evidence="3" key="1">
    <citation type="journal article" date="2024" name="IScience">
        <title>Strigolactones Initiate the Formation of Haustorium-like Structures in Castilleja.</title>
        <authorList>
            <person name="Buerger M."/>
            <person name="Peterson D."/>
            <person name="Chory J."/>
        </authorList>
    </citation>
    <scope>NUCLEOTIDE SEQUENCE [LARGE SCALE GENOMIC DNA]</scope>
</reference>
<name>A0ABD3D9E5_9LAMI</name>
<organism evidence="2 3">
    <name type="scientific">Castilleja foliolosa</name>
    <dbReference type="NCBI Taxonomy" id="1961234"/>
    <lineage>
        <taxon>Eukaryota</taxon>
        <taxon>Viridiplantae</taxon>
        <taxon>Streptophyta</taxon>
        <taxon>Embryophyta</taxon>
        <taxon>Tracheophyta</taxon>
        <taxon>Spermatophyta</taxon>
        <taxon>Magnoliopsida</taxon>
        <taxon>eudicotyledons</taxon>
        <taxon>Gunneridae</taxon>
        <taxon>Pentapetalae</taxon>
        <taxon>asterids</taxon>
        <taxon>lamiids</taxon>
        <taxon>Lamiales</taxon>
        <taxon>Orobanchaceae</taxon>
        <taxon>Pedicularideae</taxon>
        <taxon>Castillejinae</taxon>
        <taxon>Castilleja</taxon>
    </lineage>
</organism>
<keyword evidence="1" id="KW-0732">Signal</keyword>
<dbReference type="Proteomes" id="UP001632038">
    <property type="component" value="Unassembled WGS sequence"/>
</dbReference>
<accession>A0ABD3D9E5</accession>
<protein>
    <recommendedName>
        <fullName evidence="4">Pectinesterase inhibitor domain-containing protein</fullName>
    </recommendedName>
</protein>
<keyword evidence="3" id="KW-1185">Reference proteome</keyword>
<evidence type="ECO:0000256" key="1">
    <source>
        <dbReference type="SAM" id="SignalP"/>
    </source>
</evidence>